<evidence type="ECO:0000256" key="1">
    <source>
        <dbReference type="ARBA" id="ARBA00008791"/>
    </source>
</evidence>
<sequence length="157" mass="17605">MYTIFIILCVGGETMRLYQNILVGIDVHGPNWEKPFQKACAYAKNQDATLHIATVLNIKANTIQDRPDQKSEKIQNDAYEVLENYQQKAKAKGVSHVNTILNAGSPQARITRHLTPEYDIDLIIIGATRENRMENVIVGSVANAIVREARCDVLTVR</sequence>
<proteinExistence type="inferred from homology"/>
<comment type="similarity">
    <text evidence="1">Belongs to the universal stress protein A family.</text>
</comment>
<dbReference type="Pfam" id="PF00582">
    <property type="entry name" value="Usp"/>
    <property type="match status" value="1"/>
</dbReference>
<dbReference type="AlphaFoldDB" id="A0A514LFR5"/>
<reference evidence="4" key="1">
    <citation type="submission" date="2019-01" db="EMBL/GenBank/DDBJ databases">
        <title>Genomic analysis of Salicibibacter sp. NKC3-5.</title>
        <authorList>
            <person name="Oh Y.J."/>
        </authorList>
    </citation>
    <scope>NUCLEOTIDE SEQUENCE [LARGE SCALE GENOMIC DNA]</scope>
    <source>
        <strain evidence="4">NKC3-5</strain>
    </source>
</reference>
<feature type="domain" description="UspA" evidence="2">
    <location>
        <begin position="18"/>
        <end position="157"/>
    </location>
</feature>
<evidence type="ECO:0000313" key="3">
    <source>
        <dbReference type="EMBL" id="QDI90717.1"/>
    </source>
</evidence>
<dbReference type="InterPro" id="IPR006015">
    <property type="entry name" value="Universal_stress_UspA"/>
</dbReference>
<keyword evidence="4" id="KW-1185">Reference proteome</keyword>
<dbReference type="KEGG" id="sale:EPH95_05605"/>
<accession>A0A514LFR5</accession>
<organism evidence="3 4">
    <name type="scientific">Salicibibacter halophilus</name>
    <dbReference type="NCBI Taxonomy" id="2502791"/>
    <lineage>
        <taxon>Bacteria</taxon>
        <taxon>Bacillati</taxon>
        <taxon>Bacillota</taxon>
        <taxon>Bacilli</taxon>
        <taxon>Bacillales</taxon>
        <taxon>Bacillaceae</taxon>
        <taxon>Salicibibacter</taxon>
    </lineage>
</organism>
<dbReference type="PANTHER" id="PTHR46268">
    <property type="entry name" value="STRESS RESPONSE PROTEIN NHAX"/>
    <property type="match status" value="1"/>
</dbReference>
<name>A0A514LFR5_9BACI</name>
<dbReference type="Proteomes" id="UP000319756">
    <property type="component" value="Chromosome"/>
</dbReference>
<dbReference type="PANTHER" id="PTHR46268:SF6">
    <property type="entry name" value="UNIVERSAL STRESS PROTEIN UP12"/>
    <property type="match status" value="1"/>
</dbReference>
<dbReference type="InterPro" id="IPR014729">
    <property type="entry name" value="Rossmann-like_a/b/a_fold"/>
</dbReference>
<dbReference type="PRINTS" id="PR01438">
    <property type="entry name" value="UNVRSLSTRESS"/>
</dbReference>
<dbReference type="SUPFAM" id="SSF52402">
    <property type="entry name" value="Adenine nucleotide alpha hydrolases-like"/>
    <property type="match status" value="1"/>
</dbReference>
<evidence type="ECO:0000313" key="4">
    <source>
        <dbReference type="Proteomes" id="UP000319756"/>
    </source>
</evidence>
<dbReference type="CDD" id="cd00293">
    <property type="entry name" value="USP-like"/>
    <property type="match status" value="1"/>
</dbReference>
<evidence type="ECO:0000259" key="2">
    <source>
        <dbReference type="Pfam" id="PF00582"/>
    </source>
</evidence>
<protein>
    <submittedName>
        <fullName evidence="3">Universal stress protein</fullName>
    </submittedName>
</protein>
<dbReference type="InterPro" id="IPR006016">
    <property type="entry name" value="UspA"/>
</dbReference>
<dbReference type="Gene3D" id="3.40.50.620">
    <property type="entry name" value="HUPs"/>
    <property type="match status" value="1"/>
</dbReference>
<dbReference type="EMBL" id="CP035485">
    <property type="protein sequence ID" value="QDI90717.1"/>
    <property type="molecule type" value="Genomic_DNA"/>
</dbReference>
<gene>
    <name evidence="3" type="ORF">EPH95_05605</name>
</gene>